<reference evidence="3" key="1">
    <citation type="submission" date="2016-04" db="EMBL/GenBank/DDBJ databases">
        <authorList>
            <person name="Tabuchi Yagui T.R."/>
        </authorList>
    </citation>
    <scope>NUCLEOTIDE SEQUENCE [LARGE SCALE GENOMIC DNA]</scope>
</reference>
<organism evidence="2 3">
    <name type="scientific">Nostoc punctiforme NIES-2108</name>
    <dbReference type="NCBI Taxonomy" id="1356359"/>
    <lineage>
        <taxon>Bacteria</taxon>
        <taxon>Bacillati</taxon>
        <taxon>Cyanobacteriota</taxon>
        <taxon>Cyanophyceae</taxon>
        <taxon>Nostocales</taxon>
        <taxon>Nostocaceae</taxon>
        <taxon>Nostoc</taxon>
    </lineage>
</organism>
<feature type="region of interest" description="Disordered" evidence="1">
    <location>
        <begin position="73"/>
        <end position="96"/>
    </location>
</feature>
<evidence type="ECO:0000256" key="1">
    <source>
        <dbReference type="SAM" id="MobiDB-lite"/>
    </source>
</evidence>
<dbReference type="AlphaFoldDB" id="A0A367REL9"/>
<gene>
    <name evidence="2" type="ORF">A6769_21510</name>
</gene>
<name>A0A367REL9_NOSPU</name>
<evidence type="ECO:0000313" key="2">
    <source>
        <dbReference type="EMBL" id="RCJ34519.1"/>
    </source>
</evidence>
<dbReference type="Gene3D" id="3.40.50.300">
    <property type="entry name" value="P-loop containing nucleotide triphosphate hydrolases"/>
    <property type="match status" value="1"/>
</dbReference>
<dbReference type="InterPro" id="IPR027417">
    <property type="entry name" value="P-loop_NTPase"/>
</dbReference>
<proteinExistence type="predicted"/>
<evidence type="ECO:0000313" key="3">
    <source>
        <dbReference type="Proteomes" id="UP000252085"/>
    </source>
</evidence>
<dbReference type="SUPFAM" id="SSF52540">
    <property type="entry name" value="P-loop containing nucleoside triphosphate hydrolases"/>
    <property type="match status" value="1"/>
</dbReference>
<dbReference type="Proteomes" id="UP000252085">
    <property type="component" value="Unassembled WGS sequence"/>
</dbReference>
<protein>
    <submittedName>
        <fullName evidence="2">AAA family ATPase</fullName>
    </submittedName>
</protein>
<comment type="caution">
    <text evidence="2">The sequence shown here is derived from an EMBL/GenBank/DDBJ whole genome shotgun (WGS) entry which is preliminary data.</text>
</comment>
<dbReference type="EMBL" id="LXQE01000155">
    <property type="protein sequence ID" value="RCJ34519.1"/>
    <property type="molecule type" value="Genomic_DNA"/>
</dbReference>
<accession>A0A367REL9</accession>
<sequence length="368" mass="41938">MARSLRVAPEYIEKVKSAPQLNGYPSQNSLATDIGLSLSTVKNFLTGKPVDYLNFVEITEKLGLDWQDIAYKEPETQPPKPQPTNGEASPFITGPPITQPRYFFGREKELKRLFNLLKRHPLQNSAIIGKKRSGKTSLLHYLKNITTTPVEQLRPAQKSDWLPHPENYCWIFVDLQDTRMQSREGLLKYILESLKMQVPTPCDLDRFMNVVSDNLHSPTVILLDEISVGLERCPELDDCFWECLRSLATNHTGGNLAFVLATPESPIEMARNTGHSSPFFNIFGYTTYLGALAETEARELIASSPIPFADEDVEWILTESHCWPLLLQILCRERLFNLEEGENDDNWREEGLRQMKSFAHLLDSELAE</sequence>